<evidence type="ECO:0000256" key="1">
    <source>
        <dbReference type="SAM" id="MobiDB-lite"/>
    </source>
</evidence>
<reference evidence="2 3" key="1">
    <citation type="submission" date="2015-12" db="EMBL/GenBank/DDBJ databases">
        <title>Diversity of Burkholderia near neighbor genomes.</title>
        <authorList>
            <person name="Sahl J."/>
            <person name="Wagner D."/>
            <person name="Keim P."/>
        </authorList>
    </citation>
    <scope>NUCLEOTIDE SEQUENCE [LARGE SCALE GENOMIC DNA]</scope>
    <source>
        <strain evidence="2 3">BDU6</strain>
    </source>
</reference>
<dbReference type="AlphaFoldDB" id="A0A1B4FK84"/>
<keyword evidence="3" id="KW-1185">Reference proteome</keyword>
<dbReference type="EMBL" id="CP013387">
    <property type="protein sequence ID" value="AOJ04096.1"/>
    <property type="molecule type" value="Genomic_DNA"/>
</dbReference>
<accession>A0A1B4FK84</accession>
<evidence type="ECO:0000313" key="3">
    <source>
        <dbReference type="Proteomes" id="UP000062519"/>
    </source>
</evidence>
<organism evidence="2 3">
    <name type="scientific">Burkholderia mayonis</name>
    <dbReference type="NCBI Taxonomy" id="1385591"/>
    <lineage>
        <taxon>Bacteria</taxon>
        <taxon>Pseudomonadati</taxon>
        <taxon>Pseudomonadota</taxon>
        <taxon>Betaproteobacteria</taxon>
        <taxon>Burkholderiales</taxon>
        <taxon>Burkholderiaceae</taxon>
        <taxon>Burkholderia</taxon>
        <taxon>pseudomallei group</taxon>
    </lineage>
</organism>
<sequence>MDTISGKGCASVGTADFIAMRAWRTEPDENEGAIRKDVEVKPGEEKGKVEGDRAAGADRPIKRLADVACGGAAWKGRRWSERVAG</sequence>
<dbReference type="KEGG" id="buu:WS70_19625"/>
<dbReference type="RefSeq" id="WP_059468859.1">
    <property type="nucleotide sequence ID" value="NZ_CP013387.1"/>
</dbReference>
<name>A0A1B4FK84_9BURK</name>
<gene>
    <name evidence="2" type="ORF">WS70_19625</name>
</gene>
<feature type="region of interest" description="Disordered" evidence="1">
    <location>
        <begin position="28"/>
        <end position="55"/>
    </location>
</feature>
<proteinExistence type="predicted"/>
<evidence type="ECO:0000313" key="2">
    <source>
        <dbReference type="EMBL" id="AOJ04096.1"/>
    </source>
</evidence>
<dbReference type="Proteomes" id="UP000062519">
    <property type="component" value="Chromosome 2"/>
</dbReference>
<protein>
    <submittedName>
        <fullName evidence="2">Uncharacterized protein</fullName>
    </submittedName>
</protein>